<dbReference type="CDD" id="cd19958">
    <property type="entry name" value="pyocin_knob"/>
    <property type="match status" value="1"/>
</dbReference>
<protein>
    <submittedName>
        <fullName evidence="1">Uncharacterized protein</fullName>
    </submittedName>
</protein>
<dbReference type="AlphaFoldDB" id="A0AAW8WAN6"/>
<name>A0AAW8WAN6_9LACO</name>
<dbReference type="EMBL" id="JAVLAM010000006">
    <property type="protein sequence ID" value="MDT7015371.1"/>
    <property type="molecule type" value="Genomic_DNA"/>
</dbReference>
<sequence>MATPNVGILTTTGKALIDKVNSGQAKISFSKVVFSSMDNSQLSDTQIKALTAIAPQEVVVSSPQTTLDTNSGETRIRATGTNEKLADGVYVKTYGVFAKDDTGNEILYGVTVSPNPNYFPAYDGVTPQAVTYSYKTVIQETSNITMTNSNDVYASQEDLTEALQPYAKTVDVNQQLDKKVNIADMRKPASDVAGIEEVNAKQDKIGYTPADDSKVVHDNGNGTIEVNGNSILPSNDSILRRIDGLYTDMNNVPIGWWYLNGWSTPSTSISNWGLPKAFYYVHCFTTSYGLPTAIQAAYDVASNNVYVRTMSNFKWNSWKLTADDSKVVHTADMRKPASDVAGIEEVNAKQDKLTITPADDSKVVHTSDTSNWQKQKMFNPGSYMVASTRGAKLDFYDLLTQKYTTAGVYYIRDDDAVIDSVVISEGNGWWYAYGVNYAGNFYHRKIATTTNPVTDTGWVLNADDSKVVHLSGANNFDTTPTVNNNPLLLASSLPSDLARTGQDANFTGKLQQNGQDVALANNTIARNPNTGVVSEPVDFTKLTVNGGKSVATSDDLKSVEDASWHTMTGKSDSLSAYTCMYRKNNEQKYVDLVLYGTMGITMGTSYHSKELLDLSEIISSPKNVEGNIAYPAHAANGAGVAGYVSVSGTKILFSWESNNSALYAGSPIVSTGTSLNSPFLRVTFD</sequence>
<accession>A0AAW8WAN6</accession>
<evidence type="ECO:0000313" key="1">
    <source>
        <dbReference type="EMBL" id="MDT7015371.1"/>
    </source>
</evidence>
<gene>
    <name evidence="1" type="ORF">RI532_13395</name>
</gene>
<comment type="caution">
    <text evidence="1">The sequence shown here is derived from an EMBL/GenBank/DDBJ whole genome shotgun (WGS) entry which is preliminary data.</text>
</comment>
<proteinExistence type="predicted"/>
<dbReference type="RefSeq" id="WP_313845700.1">
    <property type="nucleotide sequence ID" value="NZ_JAVLAM010000006.1"/>
</dbReference>
<reference evidence="1" key="1">
    <citation type="submission" date="2023-08" db="EMBL/GenBank/DDBJ databases">
        <authorList>
            <person name="Page C.A."/>
            <person name="Perez-Diaz I.M."/>
        </authorList>
    </citation>
    <scope>NUCLEOTIDE SEQUENCE</scope>
    <source>
        <strain evidence="1">3.8.38</strain>
    </source>
</reference>
<evidence type="ECO:0000313" key="2">
    <source>
        <dbReference type="Proteomes" id="UP001254075"/>
    </source>
</evidence>
<organism evidence="1 2">
    <name type="scientific">Levilactobacillus namurensis</name>
    <dbReference type="NCBI Taxonomy" id="380393"/>
    <lineage>
        <taxon>Bacteria</taxon>
        <taxon>Bacillati</taxon>
        <taxon>Bacillota</taxon>
        <taxon>Bacilli</taxon>
        <taxon>Lactobacillales</taxon>
        <taxon>Lactobacillaceae</taxon>
        <taxon>Levilactobacillus</taxon>
    </lineage>
</organism>
<dbReference type="Proteomes" id="UP001254075">
    <property type="component" value="Unassembled WGS sequence"/>
</dbReference>